<organism evidence="1 2">
    <name type="scientific">Gymnopus androsaceus JB14</name>
    <dbReference type="NCBI Taxonomy" id="1447944"/>
    <lineage>
        <taxon>Eukaryota</taxon>
        <taxon>Fungi</taxon>
        <taxon>Dikarya</taxon>
        <taxon>Basidiomycota</taxon>
        <taxon>Agaricomycotina</taxon>
        <taxon>Agaricomycetes</taxon>
        <taxon>Agaricomycetidae</taxon>
        <taxon>Agaricales</taxon>
        <taxon>Marasmiineae</taxon>
        <taxon>Omphalotaceae</taxon>
        <taxon>Gymnopus</taxon>
    </lineage>
</organism>
<evidence type="ECO:0000313" key="1">
    <source>
        <dbReference type="EMBL" id="KAE9392188.1"/>
    </source>
</evidence>
<accession>A0A6A4H3C8</accession>
<reference evidence="1" key="1">
    <citation type="journal article" date="2019" name="Environ. Microbiol.">
        <title>Fungal ecological strategies reflected in gene transcription - a case study of two litter decomposers.</title>
        <authorList>
            <person name="Barbi F."/>
            <person name="Kohler A."/>
            <person name="Barry K."/>
            <person name="Baskaran P."/>
            <person name="Daum C."/>
            <person name="Fauchery L."/>
            <person name="Ihrmark K."/>
            <person name="Kuo A."/>
            <person name="LaButti K."/>
            <person name="Lipzen A."/>
            <person name="Morin E."/>
            <person name="Grigoriev I.V."/>
            <person name="Henrissat B."/>
            <person name="Lindahl B."/>
            <person name="Martin F."/>
        </authorList>
    </citation>
    <scope>NUCLEOTIDE SEQUENCE</scope>
    <source>
        <strain evidence="1">JB14</strain>
    </source>
</reference>
<dbReference type="Proteomes" id="UP000799118">
    <property type="component" value="Unassembled WGS sequence"/>
</dbReference>
<sequence length="178" mass="18240">MSLFVDALRCHGGFNSDPDSCDGKALCWRLGDSAAFKDEGKEGAGDSGGGAIATKTSKSVELTVNCSINLDGRFLKVLGSLSGAGGASGISVRGGGGIKGAEIIVGVIESSLNVLLPADSVVHGRRLDGLAYGAAWRDVYVEAGELRSFTSGGSSREIGGIERYILLTRRSFSVAIPA</sequence>
<keyword evidence="2" id="KW-1185">Reference proteome</keyword>
<evidence type="ECO:0000313" key="2">
    <source>
        <dbReference type="Proteomes" id="UP000799118"/>
    </source>
</evidence>
<gene>
    <name evidence="1" type="ORF">BT96DRAFT_944840</name>
</gene>
<dbReference type="AlphaFoldDB" id="A0A6A4H3C8"/>
<protein>
    <submittedName>
        <fullName evidence="1">Uncharacterized protein</fullName>
    </submittedName>
</protein>
<proteinExistence type="predicted"/>
<dbReference type="EMBL" id="ML769602">
    <property type="protein sequence ID" value="KAE9392188.1"/>
    <property type="molecule type" value="Genomic_DNA"/>
</dbReference>
<name>A0A6A4H3C8_9AGAR</name>